<name>A0ABU4WJK4_9BACT</name>
<accession>A0ABU4WJK4</accession>
<feature type="transmembrane region" description="Helical" evidence="1">
    <location>
        <begin position="82"/>
        <end position="100"/>
    </location>
</feature>
<proteinExistence type="predicted"/>
<feature type="transmembrane region" description="Helical" evidence="1">
    <location>
        <begin position="12"/>
        <end position="29"/>
    </location>
</feature>
<keyword evidence="1" id="KW-1133">Transmembrane helix</keyword>
<keyword evidence="3" id="KW-1185">Reference proteome</keyword>
<comment type="caution">
    <text evidence="2">The sequence shown here is derived from an EMBL/GenBank/DDBJ whole genome shotgun (WGS) entry which is preliminary data.</text>
</comment>
<keyword evidence="1" id="KW-0472">Membrane</keyword>
<keyword evidence="1" id="KW-0812">Transmembrane</keyword>
<protein>
    <submittedName>
        <fullName evidence="2">Uncharacterized protein</fullName>
    </submittedName>
</protein>
<evidence type="ECO:0000313" key="3">
    <source>
        <dbReference type="Proteomes" id="UP001275932"/>
    </source>
</evidence>
<dbReference type="Proteomes" id="UP001275932">
    <property type="component" value="Unassembled WGS sequence"/>
</dbReference>
<feature type="transmembrane region" description="Helical" evidence="1">
    <location>
        <begin position="49"/>
        <end position="70"/>
    </location>
</feature>
<reference evidence="2 3" key="1">
    <citation type="submission" date="2022-03" db="EMBL/GenBank/DDBJ databases">
        <title>Novel taxa within the pig intestine.</title>
        <authorList>
            <person name="Wylensek D."/>
            <person name="Bishof K."/>
            <person name="Afrizal A."/>
            <person name="Clavel T."/>
        </authorList>
    </citation>
    <scope>NUCLEOTIDE SEQUENCE [LARGE SCALE GENOMIC DNA]</scope>
    <source>
        <strain evidence="2 3">CLA-KB-P66</strain>
    </source>
</reference>
<gene>
    <name evidence="2" type="ORF">MOX91_08550</name>
</gene>
<dbReference type="EMBL" id="JALBUT010000011">
    <property type="protein sequence ID" value="MDX8416216.1"/>
    <property type="molecule type" value="Genomic_DNA"/>
</dbReference>
<feature type="transmembrane region" description="Helical" evidence="1">
    <location>
        <begin position="106"/>
        <end position="132"/>
    </location>
</feature>
<sequence length="151" mass="17195">MAKFNAQSLIKGSFARLFCILTFGIFGGGREAFSPRGEISREEFWSGHLLPSFYLFVLGSGLYRVICYFYGLFSFGFTSRKLIFSVMVAPAVYILFIGEMKRLRHIGLWAVWVVVNFYVPFGILACGLICAFMPKIRLFGGKSLKKPRFLR</sequence>
<evidence type="ECO:0000256" key="1">
    <source>
        <dbReference type="SAM" id="Phobius"/>
    </source>
</evidence>
<evidence type="ECO:0000313" key="2">
    <source>
        <dbReference type="EMBL" id="MDX8416216.1"/>
    </source>
</evidence>
<organism evidence="2 3">
    <name type="scientific">Intestinicryptomonas porci</name>
    <dbReference type="NCBI Taxonomy" id="2926320"/>
    <lineage>
        <taxon>Bacteria</taxon>
        <taxon>Pseudomonadati</taxon>
        <taxon>Verrucomicrobiota</taxon>
        <taxon>Opitutia</taxon>
        <taxon>Opitutales</taxon>
        <taxon>Intestinicryptomonaceae</taxon>
        <taxon>Intestinicryptomonas</taxon>
    </lineage>
</organism>
<dbReference type="RefSeq" id="WP_370397669.1">
    <property type="nucleotide sequence ID" value="NZ_JALBUT010000011.1"/>
</dbReference>